<feature type="region of interest" description="Disordered" evidence="1">
    <location>
        <begin position="63"/>
        <end position="83"/>
    </location>
</feature>
<sequence length="281" mass="30382">MAAMLPMYNALQTAVNASGDPSYIQQNFKNQAAVVAAAACMPNPLLFASQSLNAVTESSPAASNMSYTGLSNQPKTSNQNPGLGCPTELLSALELHDFGDYLIERAKEGCHNAAFPASFFGVEDTLLPSTSKSLSMEQRSSSCETKPSSSSMRSHESMHDEQQAEELANADFELDRLVSLVARQNDANIIAPLPTASSSLFSLDAFKTPDKSDKQPYLLNPPQFTPPDSPTNEDTEQKPCSTILSLSTSQPFVFPRPTRVTLVPLRLPLLLLFNPNLTLQP</sequence>
<feature type="compositionally biased region" description="Low complexity" evidence="1">
    <location>
        <begin position="140"/>
        <end position="152"/>
    </location>
</feature>
<feature type="compositionally biased region" description="Polar residues" evidence="1">
    <location>
        <begin position="63"/>
        <end position="81"/>
    </location>
</feature>
<evidence type="ECO:0000313" key="3">
    <source>
        <dbReference type="WBParaSite" id="jg7918.2"/>
    </source>
</evidence>
<proteinExistence type="predicted"/>
<name>A0A915ENX2_9BILA</name>
<dbReference type="AlphaFoldDB" id="A0A915ENX2"/>
<feature type="region of interest" description="Disordered" evidence="1">
    <location>
        <begin position="211"/>
        <end position="238"/>
    </location>
</feature>
<keyword evidence="2" id="KW-1185">Reference proteome</keyword>
<organism evidence="2 3">
    <name type="scientific">Ditylenchus dipsaci</name>
    <dbReference type="NCBI Taxonomy" id="166011"/>
    <lineage>
        <taxon>Eukaryota</taxon>
        <taxon>Metazoa</taxon>
        <taxon>Ecdysozoa</taxon>
        <taxon>Nematoda</taxon>
        <taxon>Chromadorea</taxon>
        <taxon>Rhabditida</taxon>
        <taxon>Tylenchina</taxon>
        <taxon>Tylenchomorpha</taxon>
        <taxon>Sphaerularioidea</taxon>
        <taxon>Anguinidae</taxon>
        <taxon>Anguininae</taxon>
        <taxon>Ditylenchus</taxon>
    </lineage>
</organism>
<protein>
    <submittedName>
        <fullName evidence="3">Uncharacterized protein</fullName>
    </submittedName>
</protein>
<accession>A0A915ENX2</accession>
<reference evidence="3" key="1">
    <citation type="submission" date="2022-11" db="UniProtKB">
        <authorList>
            <consortium name="WormBaseParasite"/>
        </authorList>
    </citation>
    <scope>IDENTIFICATION</scope>
</reference>
<evidence type="ECO:0000256" key="1">
    <source>
        <dbReference type="SAM" id="MobiDB-lite"/>
    </source>
</evidence>
<dbReference type="Proteomes" id="UP000887574">
    <property type="component" value="Unplaced"/>
</dbReference>
<dbReference type="WBParaSite" id="jg7918.2">
    <property type="protein sequence ID" value="jg7918.2"/>
    <property type="gene ID" value="jg7918"/>
</dbReference>
<feature type="compositionally biased region" description="Basic and acidic residues" evidence="1">
    <location>
        <begin position="153"/>
        <end position="162"/>
    </location>
</feature>
<evidence type="ECO:0000313" key="2">
    <source>
        <dbReference type="Proteomes" id="UP000887574"/>
    </source>
</evidence>
<feature type="region of interest" description="Disordered" evidence="1">
    <location>
        <begin position="131"/>
        <end position="163"/>
    </location>
</feature>